<dbReference type="Pfam" id="PF01965">
    <property type="entry name" value="DJ-1_PfpI"/>
    <property type="match status" value="1"/>
</dbReference>
<accession>A0A9P7YRZ4</accession>
<proteinExistence type="predicted"/>
<protein>
    <submittedName>
        <fullName evidence="2">PfpI endopeptidase-like protein</fullName>
    </submittedName>
</protein>
<organism evidence="2 3">
    <name type="scientific">Amylocarpus encephaloides</name>
    <dbReference type="NCBI Taxonomy" id="45428"/>
    <lineage>
        <taxon>Eukaryota</taxon>
        <taxon>Fungi</taxon>
        <taxon>Dikarya</taxon>
        <taxon>Ascomycota</taxon>
        <taxon>Pezizomycotina</taxon>
        <taxon>Leotiomycetes</taxon>
        <taxon>Helotiales</taxon>
        <taxon>Helotiales incertae sedis</taxon>
        <taxon>Amylocarpus</taxon>
    </lineage>
</organism>
<dbReference type="InterPro" id="IPR029062">
    <property type="entry name" value="Class_I_gatase-like"/>
</dbReference>
<gene>
    <name evidence="2" type="ORF">BJ875DRAFT_492265</name>
</gene>
<dbReference type="Gene3D" id="3.40.50.880">
    <property type="match status" value="1"/>
</dbReference>
<sequence>MASQKKLRIGVYCPGSTQLLDLSCVDIFGMLDPSYLGGLGLPSSVVDLGVPCEINYISAPKMEEDHIELTANAFLRATKTIKDTDVQPGMLDIVLVPGPDPSEIFPEDILDFVRGHANFKGSDGRTTEILSVCTGCSLLAQAGLLNGKRSSGPRGLIPMLKKKYPAIKWDDSKRWVHEGTFWSSGGITNGQEMVAAYLRHNYPSPTTEMVLAMADVGEKGIDYSQSKAGMNIWFVFQIIRAGLFCGGKRTKVL</sequence>
<dbReference type="OrthoDB" id="543156at2759"/>
<dbReference type="PANTHER" id="PTHR43130">
    <property type="entry name" value="ARAC-FAMILY TRANSCRIPTIONAL REGULATOR"/>
    <property type="match status" value="1"/>
</dbReference>
<comment type="caution">
    <text evidence="2">The sequence shown here is derived from an EMBL/GenBank/DDBJ whole genome shotgun (WGS) entry which is preliminary data.</text>
</comment>
<feature type="domain" description="DJ-1/PfpI" evidence="1">
    <location>
        <begin position="65"/>
        <end position="198"/>
    </location>
</feature>
<evidence type="ECO:0000259" key="1">
    <source>
        <dbReference type="Pfam" id="PF01965"/>
    </source>
</evidence>
<dbReference type="EMBL" id="MU251367">
    <property type="protein sequence ID" value="KAG9238656.1"/>
    <property type="molecule type" value="Genomic_DNA"/>
</dbReference>
<dbReference type="InterPro" id="IPR052158">
    <property type="entry name" value="INH-QAR"/>
</dbReference>
<reference evidence="2" key="1">
    <citation type="journal article" date="2021" name="IMA Fungus">
        <title>Genomic characterization of three marine fungi, including Emericellopsis atlantica sp. nov. with signatures of a generalist lifestyle and marine biomass degradation.</title>
        <authorList>
            <person name="Hagestad O.C."/>
            <person name="Hou L."/>
            <person name="Andersen J.H."/>
            <person name="Hansen E.H."/>
            <person name="Altermark B."/>
            <person name="Li C."/>
            <person name="Kuhnert E."/>
            <person name="Cox R.J."/>
            <person name="Crous P.W."/>
            <person name="Spatafora J.W."/>
            <person name="Lail K."/>
            <person name="Amirebrahimi M."/>
            <person name="Lipzen A."/>
            <person name="Pangilinan J."/>
            <person name="Andreopoulos W."/>
            <person name="Hayes R.D."/>
            <person name="Ng V."/>
            <person name="Grigoriev I.V."/>
            <person name="Jackson S.A."/>
            <person name="Sutton T.D.S."/>
            <person name="Dobson A.D.W."/>
            <person name="Rama T."/>
        </authorList>
    </citation>
    <scope>NUCLEOTIDE SEQUENCE</scope>
    <source>
        <strain evidence="2">TRa018bII</strain>
    </source>
</reference>
<name>A0A9P7YRZ4_9HELO</name>
<dbReference type="InterPro" id="IPR002818">
    <property type="entry name" value="DJ-1/PfpI"/>
</dbReference>
<dbReference type="SUPFAM" id="SSF52317">
    <property type="entry name" value="Class I glutamine amidotransferase-like"/>
    <property type="match status" value="1"/>
</dbReference>
<evidence type="ECO:0000313" key="3">
    <source>
        <dbReference type="Proteomes" id="UP000824998"/>
    </source>
</evidence>
<evidence type="ECO:0000313" key="2">
    <source>
        <dbReference type="EMBL" id="KAG9238656.1"/>
    </source>
</evidence>
<keyword evidence="3" id="KW-1185">Reference proteome</keyword>
<dbReference type="PANTHER" id="PTHR43130:SF7">
    <property type="entry name" value="DJ-1_PFPI DOMAIN-CONTAINING PROTEIN"/>
    <property type="match status" value="1"/>
</dbReference>
<dbReference type="AlphaFoldDB" id="A0A9P7YRZ4"/>
<dbReference type="Proteomes" id="UP000824998">
    <property type="component" value="Unassembled WGS sequence"/>
</dbReference>